<dbReference type="PANTHER" id="PTHR30344">
    <property type="entry name" value="6-PHOSPHOGLUCONOLACTONASE-RELATED"/>
    <property type="match status" value="1"/>
</dbReference>
<name>A0ABN5PK92_9VIBR</name>
<dbReference type="InterPro" id="IPR019405">
    <property type="entry name" value="Lactonase_7-beta_prop"/>
</dbReference>
<dbReference type="PANTHER" id="PTHR30344:SF1">
    <property type="entry name" value="6-PHOSPHOGLUCONOLACTONASE"/>
    <property type="match status" value="1"/>
</dbReference>
<organism evidence="3 4">
    <name type="scientific">Vibrio alfacsensis</name>
    <dbReference type="NCBI Taxonomy" id="1074311"/>
    <lineage>
        <taxon>Bacteria</taxon>
        <taxon>Pseudomonadati</taxon>
        <taxon>Pseudomonadota</taxon>
        <taxon>Gammaproteobacteria</taxon>
        <taxon>Vibrionales</taxon>
        <taxon>Vibrionaceae</taxon>
        <taxon>Vibrio</taxon>
    </lineage>
</organism>
<evidence type="ECO:0000256" key="1">
    <source>
        <dbReference type="ARBA" id="ARBA00005564"/>
    </source>
</evidence>
<dbReference type="Proteomes" id="UP000262832">
    <property type="component" value="Chromosome II"/>
</dbReference>
<dbReference type="InterPro" id="IPR015943">
    <property type="entry name" value="WD40/YVTN_repeat-like_dom_sf"/>
</dbReference>
<keyword evidence="4" id="KW-1185">Reference proteome</keyword>
<keyword evidence="2" id="KW-0119">Carbohydrate metabolism</keyword>
<dbReference type="RefSeq" id="WP_128812694.1">
    <property type="nucleotide sequence ID" value="NZ_CP032094.1"/>
</dbReference>
<gene>
    <name evidence="3" type="ORF">D1115_17420</name>
</gene>
<dbReference type="Pfam" id="PF10282">
    <property type="entry name" value="Lactonase"/>
    <property type="match status" value="1"/>
</dbReference>
<proteinExistence type="inferred from homology"/>
<protein>
    <submittedName>
        <fullName evidence="3">Lactonase family protein</fullName>
    </submittedName>
</protein>
<sequence>MTDFVQFIVGTYTDSPSISEGVECIMLDSATGELHRDQRFVPQSLLAHRNPSYITSTKHGLYTINEVERSNKPELTFVNTNGSNALPISGDYPCHLDVHNRLLAVANYGSGNVSIYQLDEMGLPLDLMTELYVEGQGPNLDRQTSPHAHQVTFLKHTNQLAVVDLGSDRVYLYDYNKDLSTFSLTQNIEMPAGSGPRHLMFNHDETHAYVVCELSETLVVLTKSGREWRPSQELKLLENETTQEAAAAIRLSPDQRFLYVSCRAQNKISVFERQGEELVRAGTYHSGGAFPRDFVLSHDGQWLLAANQYSNSIVSFRCDRETGAISPSGFSCEVGSPVCLIEKRDDESNSSLRSDNH</sequence>
<reference evidence="3 4" key="1">
    <citation type="submission" date="2018-08" db="EMBL/GenBank/DDBJ databases">
        <title>Genomic taxonomy of the Vibrionaceae family.</title>
        <authorList>
            <person name="Gomez-Gil B."/>
            <person name="Tanaka M."/>
            <person name="Sawabe T."/>
            <person name="Enciso-Ibarra K."/>
        </authorList>
    </citation>
    <scope>NUCLEOTIDE SEQUENCE [LARGE SCALE GENOMIC DNA]</scope>
    <source>
        <strain evidence="3 4">CAIM 1831</strain>
    </source>
</reference>
<dbReference type="InterPro" id="IPR050282">
    <property type="entry name" value="Cycloisomerase_2"/>
</dbReference>
<comment type="similarity">
    <text evidence="1">Belongs to the cycloisomerase 2 family.</text>
</comment>
<accession>A0ABN5PK92</accession>
<dbReference type="InterPro" id="IPR011048">
    <property type="entry name" value="Haem_d1_sf"/>
</dbReference>
<evidence type="ECO:0000256" key="2">
    <source>
        <dbReference type="ARBA" id="ARBA00022526"/>
    </source>
</evidence>
<evidence type="ECO:0000313" key="4">
    <source>
        <dbReference type="Proteomes" id="UP000262832"/>
    </source>
</evidence>
<dbReference type="EMBL" id="CP032094">
    <property type="protein sequence ID" value="AXY02782.1"/>
    <property type="molecule type" value="Genomic_DNA"/>
</dbReference>
<evidence type="ECO:0000313" key="3">
    <source>
        <dbReference type="EMBL" id="AXY02782.1"/>
    </source>
</evidence>
<dbReference type="Gene3D" id="2.130.10.10">
    <property type="entry name" value="YVTN repeat-like/Quinoprotein amine dehydrogenase"/>
    <property type="match status" value="1"/>
</dbReference>
<keyword evidence="2" id="KW-0313">Glucose metabolism</keyword>
<dbReference type="SUPFAM" id="SSF51004">
    <property type="entry name" value="C-terminal (heme d1) domain of cytochrome cd1-nitrite reductase"/>
    <property type="match status" value="1"/>
</dbReference>